<accession>A0A3B0W983</accession>
<protein>
    <recommendedName>
        <fullName evidence="3">glutamyl-tRNA reductase</fullName>
        <ecNumber evidence="3">1.2.1.70</ecNumber>
    </recommendedName>
</protein>
<evidence type="ECO:0000256" key="5">
    <source>
        <dbReference type="ARBA" id="ARBA00023002"/>
    </source>
</evidence>
<comment type="catalytic activity">
    <reaction evidence="7">
        <text>(S)-4-amino-5-oxopentanoate + tRNA(Glu) + NADP(+) = L-glutamyl-tRNA(Glu) + NADPH + H(+)</text>
        <dbReference type="Rhea" id="RHEA:12344"/>
        <dbReference type="Rhea" id="RHEA-COMP:9663"/>
        <dbReference type="Rhea" id="RHEA-COMP:9680"/>
        <dbReference type="ChEBI" id="CHEBI:15378"/>
        <dbReference type="ChEBI" id="CHEBI:57501"/>
        <dbReference type="ChEBI" id="CHEBI:57783"/>
        <dbReference type="ChEBI" id="CHEBI:58349"/>
        <dbReference type="ChEBI" id="CHEBI:78442"/>
        <dbReference type="ChEBI" id="CHEBI:78520"/>
        <dbReference type="EC" id="1.2.1.70"/>
    </reaction>
</comment>
<dbReference type="AlphaFoldDB" id="A0A3B0W983"/>
<dbReference type="InterPro" id="IPR000343">
    <property type="entry name" value="4pyrrol_synth_GluRdtase"/>
</dbReference>
<dbReference type="EC" id="1.2.1.70" evidence="3"/>
<dbReference type="SUPFAM" id="SSF51735">
    <property type="entry name" value="NAD(P)-binding Rossmann-fold domains"/>
    <property type="match status" value="1"/>
</dbReference>
<dbReference type="NCBIfam" id="TIGR01035">
    <property type="entry name" value="hemA"/>
    <property type="match status" value="1"/>
</dbReference>
<dbReference type="InterPro" id="IPR036343">
    <property type="entry name" value="GluRdtase_N_sf"/>
</dbReference>
<dbReference type="FunFam" id="3.30.460.30:FF:000001">
    <property type="entry name" value="Glutamyl-tRNA reductase"/>
    <property type="match status" value="1"/>
</dbReference>
<evidence type="ECO:0000256" key="7">
    <source>
        <dbReference type="ARBA" id="ARBA00047464"/>
    </source>
</evidence>
<dbReference type="GO" id="GO:0050661">
    <property type="term" value="F:NADP binding"/>
    <property type="evidence" value="ECO:0007669"/>
    <property type="project" value="InterPro"/>
</dbReference>
<dbReference type="SUPFAM" id="SSF69075">
    <property type="entry name" value="Glutamyl tRNA-reductase dimerization domain"/>
    <property type="match status" value="1"/>
</dbReference>
<evidence type="ECO:0000259" key="9">
    <source>
        <dbReference type="Pfam" id="PF01488"/>
    </source>
</evidence>
<dbReference type="PROSITE" id="PS00747">
    <property type="entry name" value="GLUTR"/>
    <property type="match status" value="1"/>
</dbReference>
<evidence type="ECO:0000256" key="3">
    <source>
        <dbReference type="ARBA" id="ARBA00012970"/>
    </source>
</evidence>
<dbReference type="Pfam" id="PF00745">
    <property type="entry name" value="GlutR_dimer"/>
    <property type="match status" value="1"/>
</dbReference>
<dbReference type="PANTHER" id="PTHR43013">
    <property type="entry name" value="GLUTAMYL-TRNA REDUCTASE"/>
    <property type="match status" value="1"/>
</dbReference>
<evidence type="ECO:0000313" key="11">
    <source>
        <dbReference type="EMBL" id="VAW45879.1"/>
    </source>
</evidence>
<evidence type="ECO:0000259" key="8">
    <source>
        <dbReference type="Pfam" id="PF00745"/>
    </source>
</evidence>
<organism evidence="11">
    <name type="scientific">hydrothermal vent metagenome</name>
    <dbReference type="NCBI Taxonomy" id="652676"/>
    <lineage>
        <taxon>unclassified sequences</taxon>
        <taxon>metagenomes</taxon>
        <taxon>ecological metagenomes</taxon>
    </lineage>
</organism>
<dbReference type="FunFam" id="3.40.50.720:FF:000031">
    <property type="entry name" value="Glutamyl-tRNA reductase"/>
    <property type="match status" value="1"/>
</dbReference>
<sequence length="415" mass="46913">MAICVLGINHKTAELNIREQFTVAEADYHQHIEQVIQAEVVDSAVVISTCNRTEYYLSVKSIAEFKHQAAEILGFDSQAKHVYLKSGHQCAAHLFAVTAGVDSQVVGETQIQGQVKRAFDVANHFSLNSEINKLFQMAFKTAKLVRSDTEIGRNPVSVAHCAVKLGRQIFGSLKQQKVLILGAGETAELLIRYLVNHDAKQLVIANRTPKNAEKLANMFNASTLPLSNVCHQLHEFDLVFSATASPELLIGYADTLAALKQRKYRPMVMIDLSVPRDFDEKIKQLDDVFLYSMDDLQKVITENMQRRENHLDEAYRIIEAEAELLDQWIKRHQHHDLLKQYQQKVEAIKLAVVNRQITADTSDDDANKMSTIAHQVSKKLSHDHINGMRKIIESGNQEHIQLLAELFNLEIKNDT</sequence>
<feature type="domain" description="Tetrapyrrole biosynthesis glutamyl-tRNA reductase dimerisation" evidence="8">
    <location>
        <begin position="313"/>
        <end position="409"/>
    </location>
</feature>
<proteinExistence type="inferred from homology"/>
<dbReference type="InterPro" id="IPR036291">
    <property type="entry name" value="NAD(P)-bd_dom_sf"/>
</dbReference>
<gene>
    <name evidence="11" type="ORF">MNBD_GAMMA02-1568</name>
</gene>
<evidence type="ECO:0000256" key="1">
    <source>
        <dbReference type="ARBA" id="ARBA00005059"/>
    </source>
</evidence>
<dbReference type="InterPro" id="IPR015896">
    <property type="entry name" value="4pyrrol_synth_GluRdtase_dimer"/>
</dbReference>
<dbReference type="GO" id="GO:0008883">
    <property type="term" value="F:glutamyl-tRNA reductase activity"/>
    <property type="evidence" value="ECO:0007669"/>
    <property type="project" value="UniProtKB-EC"/>
</dbReference>
<dbReference type="InterPro" id="IPR036453">
    <property type="entry name" value="GluRdtase_dimer_dom_sf"/>
</dbReference>
<comment type="pathway">
    <text evidence="1">Porphyrin-containing compound metabolism; protoporphyrin-IX biosynthesis; 5-aminolevulinate from L-glutamyl-tRNA(Glu): step 1/2.</text>
</comment>
<keyword evidence="6" id="KW-0627">Porphyrin biosynthesis</keyword>
<dbReference type="Gene3D" id="3.30.460.30">
    <property type="entry name" value="Glutamyl-tRNA reductase, N-terminal domain"/>
    <property type="match status" value="1"/>
</dbReference>
<keyword evidence="4" id="KW-0521">NADP</keyword>
<dbReference type="EMBL" id="UOFA01000237">
    <property type="protein sequence ID" value="VAW45879.1"/>
    <property type="molecule type" value="Genomic_DNA"/>
</dbReference>
<dbReference type="CDD" id="cd05213">
    <property type="entry name" value="NAD_bind_Glutamyl_tRNA_reduct"/>
    <property type="match status" value="1"/>
</dbReference>
<feature type="domain" description="Quinate/shikimate 5-dehydrogenase/glutamyl-tRNA reductase" evidence="9">
    <location>
        <begin position="165"/>
        <end position="299"/>
    </location>
</feature>
<feature type="domain" description="Glutamyl-tRNA reductase N-terminal" evidence="10">
    <location>
        <begin position="6"/>
        <end position="149"/>
    </location>
</feature>
<evidence type="ECO:0000256" key="4">
    <source>
        <dbReference type="ARBA" id="ARBA00022857"/>
    </source>
</evidence>
<dbReference type="Pfam" id="PF01488">
    <property type="entry name" value="Shikimate_DH"/>
    <property type="match status" value="1"/>
</dbReference>
<dbReference type="PIRSF" id="PIRSF000445">
    <property type="entry name" value="4pyrrol_synth_GluRdtase"/>
    <property type="match status" value="1"/>
</dbReference>
<dbReference type="InterPro" id="IPR006151">
    <property type="entry name" value="Shikm_DH/Glu-tRNA_Rdtase"/>
</dbReference>
<evidence type="ECO:0000256" key="6">
    <source>
        <dbReference type="ARBA" id="ARBA00023244"/>
    </source>
</evidence>
<comment type="similarity">
    <text evidence="2">Belongs to the glutamyl-tRNA reductase family.</text>
</comment>
<dbReference type="UniPathway" id="UPA00251">
    <property type="reaction ID" value="UER00316"/>
</dbReference>
<dbReference type="InterPro" id="IPR015895">
    <property type="entry name" value="4pyrrol_synth_GluRdtase_N"/>
</dbReference>
<evidence type="ECO:0000256" key="2">
    <source>
        <dbReference type="ARBA" id="ARBA00005916"/>
    </source>
</evidence>
<keyword evidence="5 11" id="KW-0560">Oxidoreductase</keyword>
<dbReference type="Pfam" id="PF05201">
    <property type="entry name" value="GlutR_N"/>
    <property type="match status" value="1"/>
</dbReference>
<dbReference type="GO" id="GO:0019353">
    <property type="term" value="P:protoporphyrinogen IX biosynthetic process from glutamate"/>
    <property type="evidence" value="ECO:0007669"/>
    <property type="project" value="TreeGrafter"/>
</dbReference>
<dbReference type="SUPFAM" id="SSF69742">
    <property type="entry name" value="Glutamyl tRNA-reductase catalytic, N-terminal domain"/>
    <property type="match status" value="1"/>
</dbReference>
<dbReference type="PANTHER" id="PTHR43013:SF1">
    <property type="entry name" value="GLUTAMYL-TRNA REDUCTASE"/>
    <property type="match status" value="1"/>
</dbReference>
<dbReference type="HAMAP" id="MF_00087">
    <property type="entry name" value="Glu_tRNA_reductase"/>
    <property type="match status" value="1"/>
</dbReference>
<dbReference type="Gene3D" id="3.40.50.720">
    <property type="entry name" value="NAD(P)-binding Rossmann-like Domain"/>
    <property type="match status" value="1"/>
</dbReference>
<evidence type="ECO:0000259" key="10">
    <source>
        <dbReference type="Pfam" id="PF05201"/>
    </source>
</evidence>
<dbReference type="InterPro" id="IPR018214">
    <property type="entry name" value="GluRdtase_CS"/>
</dbReference>
<reference evidence="11" key="1">
    <citation type="submission" date="2018-06" db="EMBL/GenBank/DDBJ databases">
        <authorList>
            <person name="Zhirakovskaya E."/>
        </authorList>
    </citation>
    <scope>NUCLEOTIDE SEQUENCE</scope>
</reference>
<name>A0A3B0W983_9ZZZZ</name>